<organism evidence="1 2">
    <name type="scientific">Aeromonas salmonicida</name>
    <dbReference type="NCBI Taxonomy" id="645"/>
    <lineage>
        <taxon>Bacteria</taxon>
        <taxon>Pseudomonadati</taxon>
        <taxon>Pseudomonadota</taxon>
        <taxon>Gammaproteobacteria</taxon>
        <taxon>Aeromonadales</taxon>
        <taxon>Aeromonadaceae</taxon>
        <taxon>Aeromonas</taxon>
    </lineage>
</organism>
<accession>A0AAX1PD29</accession>
<dbReference type="AlphaFoldDB" id="A0AAX1PD29"/>
<sequence length="63" mass="6849">MAFATKKDAQQWAADYLTAAENPGEYTDPIHGGQVDIIKRGKVWTFPGGDDWIDEVEALAPAA</sequence>
<comment type="caution">
    <text evidence="1">The sequence shown here is derived from an EMBL/GenBank/DDBJ whole genome shotgun (WGS) entry which is preliminary data.</text>
</comment>
<reference evidence="1 2" key="1">
    <citation type="submission" date="2018-06" db="EMBL/GenBank/DDBJ databases">
        <title>Freshwater and sediment microbial communities from various areas in North America, analyzing microbe dynamics in response to fracking.</title>
        <authorList>
            <person name="Lamendella R."/>
        </authorList>
    </citation>
    <scope>NUCLEOTIDE SEQUENCE [LARGE SCALE GENOMIC DNA]</scope>
    <source>
        <strain evidence="1 2">17</strain>
    </source>
</reference>
<name>A0AAX1PD29_AERSA</name>
<dbReference type="Proteomes" id="UP000249422">
    <property type="component" value="Unassembled WGS sequence"/>
</dbReference>
<dbReference type="RefSeq" id="WP_111589642.1">
    <property type="nucleotide sequence ID" value="NZ_CAWNWF010000026.1"/>
</dbReference>
<proteinExistence type="predicted"/>
<protein>
    <submittedName>
        <fullName evidence="1">Uncharacterized protein</fullName>
    </submittedName>
</protein>
<evidence type="ECO:0000313" key="2">
    <source>
        <dbReference type="Proteomes" id="UP000249422"/>
    </source>
</evidence>
<dbReference type="EMBL" id="QLLM01000026">
    <property type="protein sequence ID" value="RAI98832.1"/>
    <property type="molecule type" value="Genomic_DNA"/>
</dbReference>
<gene>
    <name evidence="1" type="ORF">DEU50_12614</name>
</gene>
<evidence type="ECO:0000313" key="1">
    <source>
        <dbReference type="EMBL" id="RAI98832.1"/>
    </source>
</evidence>